<dbReference type="CDD" id="cd06971">
    <property type="entry name" value="PgpA"/>
    <property type="match status" value="1"/>
</dbReference>
<dbReference type="GO" id="GO:0006629">
    <property type="term" value="P:lipid metabolic process"/>
    <property type="evidence" value="ECO:0007669"/>
    <property type="project" value="InterPro"/>
</dbReference>
<feature type="domain" description="YutG/PgpA" evidence="1">
    <location>
        <begin position="61"/>
        <end position="164"/>
    </location>
</feature>
<dbReference type="EMBL" id="ACKV01000042">
    <property type="protein sequence ID" value="EEJ42437.1"/>
    <property type="molecule type" value="Genomic_DNA"/>
</dbReference>
<dbReference type="InterPro" id="IPR026038">
    <property type="entry name" value="Put_PGPase"/>
</dbReference>
<dbReference type="Gene3D" id="1.10.3760.10">
    <property type="entry name" value="PgpA-like"/>
    <property type="match status" value="1"/>
</dbReference>
<dbReference type="GO" id="GO:0008962">
    <property type="term" value="F:phosphatidylglycerophosphatase activity"/>
    <property type="evidence" value="ECO:0007669"/>
    <property type="project" value="InterPro"/>
</dbReference>
<evidence type="ECO:0000313" key="3">
    <source>
        <dbReference type="Proteomes" id="UP000004283"/>
    </source>
</evidence>
<sequence length="174" mass="19165">MLTQEYKEGKTKMTKELQESAITTLARRGVTTNDIAEGTRTFLSGKYKDTINEEVLAKSIAHVLYKDEVADIILTAIYLDEQAEVMPDDQPLKARLQRDANGHNVDEILAIAITQQFSAAATVHYGLLDDLKPGLIGEINDKTDSINVYLDDILAALIASSAMSYLELLGGNQY</sequence>
<comment type="caution">
    <text evidence="2">The sequence shown here is derived from an EMBL/GenBank/DDBJ whole genome shotgun (WGS) entry which is preliminary data.</text>
</comment>
<dbReference type="SUPFAM" id="SSF101307">
    <property type="entry name" value="YutG-like"/>
    <property type="match status" value="1"/>
</dbReference>
<accession>C2KJT4</accession>
<dbReference type="HOGENOM" id="CLU_110655_0_0_9"/>
<proteinExistence type="predicted"/>
<organism evidence="2 3">
    <name type="scientific">Leuconostoc mesenteroides subsp. cremoris ATCC 19254</name>
    <dbReference type="NCBI Taxonomy" id="586220"/>
    <lineage>
        <taxon>Bacteria</taxon>
        <taxon>Bacillati</taxon>
        <taxon>Bacillota</taxon>
        <taxon>Bacilli</taxon>
        <taxon>Lactobacillales</taxon>
        <taxon>Lactobacillaceae</taxon>
        <taxon>Leuconostoc</taxon>
    </lineage>
</organism>
<dbReference type="Proteomes" id="UP000004283">
    <property type="component" value="Unassembled WGS sequence"/>
</dbReference>
<reference evidence="2 3" key="1">
    <citation type="submission" date="2009-04" db="EMBL/GenBank/DDBJ databases">
        <authorList>
            <person name="Qin X."/>
            <person name="Bachman B."/>
            <person name="Battles P."/>
            <person name="Bell A."/>
            <person name="Bess C."/>
            <person name="Bickham C."/>
            <person name="Chaboub L."/>
            <person name="Chen D."/>
            <person name="Coyle M."/>
            <person name="Deiros D.R."/>
            <person name="Dinh H."/>
            <person name="Forbes L."/>
            <person name="Fowler G."/>
            <person name="Francisco L."/>
            <person name="Fu Q."/>
            <person name="Gubbala S."/>
            <person name="Hale W."/>
            <person name="Han Y."/>
            <person name="Hemphill L."/>
            <person name="Highlander S.K."/>
            <person name="Hirani K."/>
            <person name="Hogues M."/>
            <person name="Jackson L."/>
            <person name="Jakkamsetti A."/>
            <person name="Javaid M."/>
            <person name="Jiang H."/>
            <person name="Korchina V."/>
            <person name="Kovar C."/>
            <person name="Lara F."/>
            <person name="Lee S."/>
            <person name="Mata R."/>
            <person name="Mathew T."/>
            <person name="Moen C."/>
            <person name="Morales K."/>
            <person name="Munidasa M."/>
            <person name="Nazareth L."/>
            <person name="Ngo R."/>
            <person name="Nguyen L."/>
            <person name="Okwuonu G."/>
            <person name="Ongeri F."/>
            <person name="Patil S."/>
            <person name="Petrosino J."/>
            <person name="Pham C."/>
            <person name="Pham P."/>
            <person name="Pu L.-L."/>
            <person name="Puazo M."/>
            <person name="Raj R."/>
            <person name="Reid J."/>
            <person name="Rouhana J."/>
            <person name="Saada N."/>
            <person name="Shang Y."/>
            <person name="Simmons D."/>
            <person name="Thornton R."/>
            <person name="Warren J."/>
            <person name="Weissenberger G."/>
            <person name="Zhang J."/>
            <person name="Zhang L."/>
            <person name="Zhou C."/>
            <person name="Zhu D."/>
            <person name="Muzny D."/>
            <person name="Worley K."/>
            <person name="Gibbs R."/>
        </authorList>
    </citation>
    <scope>NUCLEOTIDE SEQUENCE [LARGE SCALE GENOMIC DNA]</scope>
    <source>
        <strain evidence="2 3">ATCC 19254</strain>
    </source>
</reference>
<evidence type="ECO:0000259" key="1">
    <source>
        <dbReference type="Pfam" id="PF04608"/>
    </source>
</evidence>
<name>C2KJT4_LEUMC</name>
<gene>
    <name evidence="2" type="ORF">HMPREF0555_0900</name>
</gene>
<evidence type="ECO:0000313" key="2">
    <source>
        <dbReference type="EMBL" id="EEJ42437.1"/>
    </source>
</evidence>
<dbReference type="PIRSF" id="PIRSF019587">
    <property type="entry name" value="PGPase"/>
    <property type="match status" value="1"/>
</dbReference>
<dbReference type="InterPro" id="IPR007686">
    <property type="entry name" value="YutG/PgpA"/>
</dbReference>
<protein>
    <submittedName>
        <fullName evidence="2">Putative phosphatidylglycerophosphatase A</fullName>
    </submittedName>
</protein>
<dbReference type="InterPro" id="IPR036681">
    <property type="entry name" value="PgpA-like_sf"/>
</dbReference>
<dbReference type="AlphaFoldDB" id="C2KJT4"/>
<dbReference type="Pfam" id="PF04608">
    <property type="entry name" value="PgpA"/>
    <property type="match status" value="1"/>
</dbReference>